<dbReference type="PANTHER" id="PTHR35010:SF2">
    <property type="entry name" value="BLL4672 PROTEIN"/>
    <property type="match status" value="1"/>
</dbReference>
<dbReference type="AlphaFoldDB" id="A0A852ZNW4"/>
<dbReference type="InterPro" id="IPR041413">
    <property type="entry name" value="MLTR_LBD"/>
</dbReference>
<evidence type="ECO:0000259" key="1">
    <source>
        <dbReference type="PROSITE" id="PS50943"/>
    </source>
</evidence>
<dbReference type="Gene3D" id="1.10.260.40">
    <property type="entry name" value="lambda repressor-like DNA-binding domains"/>
    <property type="match status" value="1"/>
</dbReference>
<reference evidence="2 3" key="1">
    <citation type="submission" date="2020-07" db="EMBL/GenBank/DDBJ databases">
        <title>Sequencing the genomes of 1000 actinobacteria strains.</title>
        <authorList>
            <person name="Klenk H.-P."/>
        </authorList>
    </citation>
    <scope>NUCLEOTIDE SEQUENCE [LARGE SCALE GENOMIC DNA]</scope>
    <source>
        <strain evidence="2 3">DSM 18448</strain>
    </source>
</reference>
<protein>
    <submittedName>
        <fullName evidence="2">Transcriptional regulator with XRE-family HTH domain</fullName>
    </submittedName>
</protein>
<name>A0A852ZNW4_9ACTN</name>
<feature type="domain" description="HTH cro/C1-type" evidence="1">
    <location>
        <begin position="37"/>
        <end position="84"/>
    </location>
</feature>
<dbReference type="CDD" id="cd00093">
    <property type="entry name" value="HTH_XRE"/>
    <property type="match status" value="1"/>
</dbReference>
<dbReference type="PANTHER" id="PTHR35010">
    <property type="entry name" value="BLL4672 PROTEIN-RELATED"/>
    <property type="match status" value="1"/>
</dbReference>
<evidence type="ECO:0000313" key="2">
    <source>
        <dbReference type="EMBL" id="NYH91169.1"/>
    </source>
</evidence>
<dbReference type="Proteomes" id="UP000579605">
    <property type="component" value="Unassembled WGS sequence"/>
</dbReference>
<dbReference type="RefSeq" id="WP_179788787.1">
    <property type="nucleotide sequence ID" value="NZ_BAAARR010000009.1"/>
</dbReference>
<dbReference type="InterPro" id="IPR010982">
    <property type="entry name" value="Lambda_DNA-bd_dom_sf"/>
</dbReference>
<comment type="caution">
    <text evidence="2">The sequence shown here is derived from an EMBL/GenBank/DDBJ whole genome shotgun (WGS) entry which is preliminary data.</text>
</comment>
<dbReference type="Pfam" id="PF13560">
    <property type="entry name" value="HTH_31"/>
    <property type="match status" value="1"/>
</dbReference>
<organism evidence="2 3">
    <name type="scientific">Actinopolymorpha rutila</name>
    <dbReference type="NCBI Taxonomy" id="446787"/>
    <lineage>
        <taxon>Bacteria</taxon>
        <taxon>Bacillati</taxon>
        <taxon>Actinomycetota</taxon>
        <taxon>Actinomycetes</taxon>
        <taxon>Propionibacteriales</taxon>
        <taxon>Actinopolymorphaceae</taxon>
        <taxon>Actinopolymorpha</taxon>
    </lineage>
</organism>
<dbReference type="SUPFAM" id="SSF47413">
    <property type="entry name" value="lambda repressor-like DNA-binding domains"/>
    <property type="match status" value="1"/>
</dbReference>
<keyword evidence="3" id="KW-1185">Reference proteome</keyword>
<accession>A0A852ZNW4</accession>
<dbReference type="PROSITE" id="PS50943">
    <property type="entry name" value="HTH_CROC1"/>
    <property type="match status" value="1"/>
</dbReference>
<evidence type="ECO:0000313" key="3">
    <source>
        <dbReference type="Proteomes" id="UP000579605"/>
    </source>
</evidence>
<gene>
    <name evidence="2" type="ORF">F4554_003807</name>
</gene>
<dbReference type="SMART" id="SM00530">
    <property type="entry name" value="HTH_XRE"/>
    <property type="match status" value="1"/>
</dbReference>
<dbReference type="Gene3D" id="3.30.450.180">
    <property type="match status" value="1"/>
</dbReference>
<dbReference type="InterPro" id="IPR001387">
    <property type="entry name" value="Cro/C1-type_HTH"/>
</dbReference>
<dbReference type="EMBL" id="JACBZH010000001">
    <property type="protein sequence ID" value="NYH91169.1"/>
    <property type="molecule type" value="Genomic_DNA"/>
</dbReference>
<dbReference type="GO" id="GO:0003677">
    <property type="term" value="F:DNA binding"/>
    <property type="evidence" value="ECO:0007669"/>
    <property type="project" value="InterPro"/>
</dbReference>
<proteinExistence type="predicted"/>
<sequence length="290" mass="32549">MVDASEVREFLTSRRAKITPEMAGLVSYDGSRRRVPGLRREEAATLAGVSADYYKRLERGNLAGVSDSVLEAIARALQLDDAERDHLYNLARAANPTPRNRTAPAPERVRSSVRYMLDAITEAPAFVRNERRDILAANLLGRALYAPLYDDPIQPPNTARFIFLDARARDFYHDWDQAANNVVAVLRTASGKHSHDRRLAELINHLDEHSDEFRARWAAHDVRHHYSGRKHYHHPLIGEVELMFEAMPLGHDQGLTLAVYPARPGSAAANALRLLASWTLPSQDHTTPKG</sequence>
<dbReference type="Pfam" id="PF17765">
    <property type="entry name" value="MLTR_LBD"/>
    <property type="match status" value="1"/>
</dbReference>